<sequence>MRAVVGISLGASAIRAAVMDPMGRALLGTESVTVARGRDRLEAAVDVVDSVCARHGADRETAVLVVPDEPRSRVGTISLSVHTGGCVRLASELGAQLMYLRMRGLVESGSTIAVVDMGKSGTSVSVVDVATGFVKDATWTDRYRGSAFADSVREHLLAAYGTAEPLSDNDSQLLTEGVEWAMEMIALHRVVRVGGPFVGGTVNVWRTTVDRLMLDYVTEAADWVSDVVRRGAHRVDAVVLAGGPANLPLLRGVFAREWGSALVMPQDPQSIAATGAALLAARRSESPFSAPLPVVSTRSEPLPVVSTQSRHALV</sequence>
<dbReference type="Gene3D" id="3.30.420.40">
    <property type="match status" value="2"/>
</dbReference>
<dbReference type="Pfam" id="PF00012">
    <property type="entry name" value="HSP70"/>
    <property type="match status" value="1"/>
</dbReference>
<dbReference type="InterPro" id="IPR043129">
    <property type="entry name" value="ATPase_NBD"/>
</dbReference>
<dbReference type="EMBL" id="JAFBBK010000001">
    <property type="protein sequence ID" value="MBM7417188.1"/>
    <property type="molecule type" value="Genomic_DNA"/>
</dbReference>
<evidence type="ECO:0000256" key="3">
    <source>
        <dbReference type="ARBA" id="ARBA00023186"/>
    </source>
</evidence>
<evidence type="ECO:0000256" key="2">
    <source>
        <dbReference type="ARBA" id="ARBA00022840"/>
    </source>
</evidence>
<keyword evidence="1" id="KW-0547">Nucleotide-binding</keyword>
<gene>
    <name evidence="4" type="ORF">JOE42_003921</name>
</gene>
<evidence type="ECO:0000256" key="1">
    <source>
        <dbReference type="ARBA" id="ARBA00022741"/>
    </source>
</evidence>
<proteinExistence type="predicted"/>
<evidence type="ECO:0000313" key="4">
    <source>
        <dbReference type="EMBL" id="MBM7417188.1"/>
    </source>
</evidence>
<evidence type="ECO:0000313" key="5">
    <source>
        <dbReference type="Proteomes" id="UP000703038"/>
    </source>
</evidence>
<name>A0ABS2KZ25_9NOCA</name>
<keyword evidence="3" id="KW-0143">Chaperone</keyword>
<accession>A0ABS2KZ25</accession>
<protein>
    <submittedName>
        <fullName evidence="4">Molecular chaperone DnaK (HSP70)</fullName>
    </submittedName>
</protein>
<dbReference type="InterPro" id="IPR013126">
    <property type="entry name" value="Hsp_70_fam"/>
</dbReference>
<comment type="caution">
    <text evidence="4">The sequence shown here is derived from an EMBL/GenBank/DDBJ whole genome shotgun (WGS) entry which is preliminary data.</text>
</comment>
<dbReference type="SUPFAM" id="SSF53067">
    <property type="entry name" value="Actin-like ATPase domain"/>
    <property type="match status" value="1"/>
</dbReference>
<reference evidence="4 5" key="1">
    <citation type="submission" date="2021-01" db="EMBL/GenBank/DDBJ databases">
        <title>Genomics of switchgrass bacterial isolates.</title>
        <authorList>
            <person name="Shade A."/>
        </authorList>
    </citation>
    <scope>NUCLEOTIDE SEQUENCE [LARGE SCALE GENOMIC DNA]</scope>
    <source>
        <strain evidence="4 5">PvP111</strain>
    </source>
</reference>
<organism evidence="4 5">
    <name type="scientific">Rhodococcoides corynebacterioides</name>
    <dbReference type="NCBI Taxonomy" id="53972"/>
    <lineage>
        <taxon>Bacteria</taxon>
        <taxon>Bacillati</taxon>
        <taxon>Actinomycetota</taxon>
        <taxon>Actinomycetes</taxon>
        <taxon>Mycobacteriales</taxon>
        <taxon>Nocardiaceae</taxon>
        <taxon>Rhodococcoides</taxon>
    </lineage>
</organism>
<keyword evidence="2" id="KW-0067">ATP-binding</keyword>
<keyword evidence="5" id="KW-1185">Reference proteome</keyword>
<dbReference type="Gene3D" id="3.90.640.10">
    <property type="entry name" value="Actin, Chain A, domain 4"/>
    <property type="match status" value="1"/>
</dbReference>
<dbReference type="Proteomes" id="UP000703038">
    <property type="component" value="Unassembled WGS sequence"/>
</dbReference>